<accession>A0A2H4JC41</accession>
<protein>
    <submittedName>
        <fullName evidence="1">Uncharacterized protein</fullName>
    </submittedName>
</protein>
<dbReference type="EMBL" id="MF417945">
    <property type="protein sequence ID" value="ASN72209.1"/>
    <property type="molecule type" value="Genomic_DNA"/>
</dbReference>
<name>A0A2H4JC41_9CAUD</name>
<evidence type="ECO:0000313" key="1">
    <source>
        <dbReference type="EMBL" id="ASN72209.1"/>
    </source>
</evidence>
<gene>
    <name evidence="1" type="ORF">3S15_23</name>
</gene>
<organism evidence="1">
    <name type="scientific">uncultured Caudovirales phage</name>
    <dbReference type="NCBI Taxonomy" id="2100421"/>
    <lineage>
        <taxon>Viruses</taxon>
        <taxon>Duplodnaviria</taxon>
        <taxon>Heunggongvirae</taxon>
        <taxon>Uroviricota</taxon>
        <taxon>Caudoviricetes</taxon>
        <taxon>Peduoviridae</taxon>
        <taxon>Maltschvirus</taxon>
        <taxon>Maltschvirus maltsch</taxon>
    </lineage>
</organism>
<reference evidence="1" key="1">
    <citation type="submission" date="2017-06" db="EMBL/GenBank/DDBJ databases">
        <title>Novel phages from South African skin metaviromes.</title>
        <authorList>
            <person name="van Zyl L.J."/>
            <person name="Abrahams Y."/>
            <person name="Stander E.A."/>
            <person name="Kirby B.M."/>
            <person name="Clavaud C."/>
            <person name="Farcet C."/>
            <person name="Breton L."/>
            <person name="Trindade M.I."/>
        </authorList>
    </citation>
    <scope>NUCLEOTIDE SEQUENCE</scope>
</reference>
<proteinExistence type="predicted"/>
<sequence length="101" mass="11307">MDIEQIAVATRDQLIAEIERLEGELQRRREAHRKTWRQLDQWLTAPVPMGWKLVPLEPTDSMLLAAVSDDQGAKGLRRLLAGDNYRAMLAAAPKFAGAVQA</sequence>